<dbReference type="FunFam" id="3.20.20.105:FF:000001">
    <property type="entry name" value="Queuine tRNA-ribosyltransferase"/>
    <property type="match status" value="1"/>
</dbReference>
<reference evidence="10 11" key="1">
    <citation type="submission" date="2018-03" db="EMBL/GenBank/DDBJ databases">
        <title>Comparative analysis of microorganisms from saline springs in Andes Mountain Range, Colombia.</title>
        <authorList>
            <person name="Rubin E."/>
        </authorList>
    </citation>
    <scope>NUCLEOTIDE SEQUENCE [LARGE SCALE GENOMIC DNA]</scope>
    <source>
        <strain evidence="10 11">USBA 854</strain>
    </source>
</reference>
<dbReference type="GO" id="GO:0008616">
    <property type="term" value="P:tRNA queuosine(34) biosynthetic process"/>
    <property type="evidence" value="ECO:0007669"/>
    <property type="project" value="UniProtKB-UniRule"/>
</dbReference>
<keyword evidence="11" id="KW-1185">Reference proteome</keyword>
<comment type="cofactor">
    <cofactor evidence="8">
        <name>Zn(2+)</name>
        <dbReference type="ChEBI" id="CHEBI:29105"/>
    </cofactor>
    <text evidence="8">Binds 1 zinc ion per subunit.</text>
</comment>
<dbReference type="PANTHER" id="PTHR46499:SF1">
    <property type="entry name" value="QUEUINE TRNA-RIBOSYLTRANSFERASE"/>
    <property type="match status" value="1"/>
</dbReference>
<feature type="region of interest" description="RNA binding" evidence="8">
    <location>
        <begin position="249"/>
        <end position="255"/>
    </location>
</feature>
<keyword evidence="4 8" id="KW-0819">tRNA processing</keyword>
<feature type="active site" description="Nucleophile" evidence="8">
    <location>
        <position position="268"/>
    </location>
</feature>
<feature type="binding site" evidence="8">
    <location>
        <position position="311"/>
    </location>
    <ligand>
        <name>Zn(2+)</name>
        <dbReference type="ChEBI" id="CHEBI:29105"/>
    </ligand>
</feature>
<feature type="active site" description="Proton acceptor" evidence="8">
    <location>
        <position position="95"/>
    </location>
</feature>
<dbReference type="InterPro" id="IPR002616">
    <property type="entry name" value="tRNA_ribo_trans-like"/>
</dbReference>
<dbReference type="UniPathway" id="UPA00392"/>
<feature type="binding site" evidence="8">
    <location>
        <position position="191"/>
    </location>
    <ligand>
        <name>substrate</name>
    </ligand>
</feature>
<dbReference type="GO" id="GO:0008479">
    <property type="term" value="F:tRNA-guanosine(34) queuine transglycosylase activity"/>
    <property type="evidence" value="ECO:0007669"/>
    <property type="project" value="UniProtKB-UniRule"/>
</dbReference>
<evidence type="ECO:0000256" key="8">
    <source>
        <dbReference type="HAMAP-Rule" id="MF_00168"/>
    </source>
</evidence>
<keyword evidence="6 8" id="KW-0671">Queuosine biosynthesis</keyword>
<feature type="binding site" evidence="8">
    <location>
        <position position="337"/>
    </location>
    <ligand>
        <name>Zn(2+)</name>
        <dbReference type="ChEBI" id="CHEBI:29105"/>
    </ligand>
</feature>
<feature type="binding site" evidence="8">
    <location>
        <begin position="95"/>
        <end position="99"/>
    </location>
    <ligand>
        <name>substrate</name>
    </ligand>
</feature>
<dbReference type="Proteomes" id="UP000239896">
    <property type="component" value="Unassembled WGS sequence"/>
</dbReference>
<feature type="binding site" evidence="8">
    <location>
        <position position="218"/>
    </location>
    <ligand>
        <name>substrate</name>
    </ligand>
</feature>
<evidence type="ECO:0000313" key="11">
    <source>
        <dbReference type="Proteomes" id="UP000239896"/>
    </source>
</evidence>
<comment type="function">
    <text evidence="8">Catalyzes the base-exchange of a guanine (G) residue with the queuine precursor 7-aminomethyl-7-deazaguanine (PreQ1) at position 34 (anticodon wobble position) in tRNAs with GU(N) anticodons (tRNA-Asp, -Asn, -His and -Tyr). Catalysis occurs through a double-displacement mechanism. The nucleophile active site attacks the C1' of nucleotide 34 to detach the guanine base from the RNA, forming a covalent enzyme-RNA intermediate. The proton acceptor active site deprotonates the incoming PreQ1, allowing a nucleophilic attack on the C1' of the ribose to form the product. After dissociation, two additional enzymatic reactions on the tRNA convert PreQ1 to queuine (Q), resulting in the hypermodified nucleoside queuosine (7-(((4,5-cis-dihydroxy-2-cyclopenten-1-yl)amino)methyl)-7-deazaguanosine).</text>
</comment>
<comment type="caution">
    <text evidence="10">The sequence shown here is derived from an EMBL/GenBank/DDBJ whole genome shotgun (WGS) entry which is preliminary data.</text>
</comment>
<dbReference type="EMBL" id="PVTM01000013">
    <property type="protein sequence ID" value="PRY69858.1"/>
    <property type="molecule type" value="Genomic_DNA"/>
</dbReference>
<dbReference type="NCBIfam" id="TIGR00430">
    <property type="entry name" value="Q_tRNA_tgt"/>
    <property type="match status" value="1"/>
</dbReference>
<keyword evidence="8" id="KW-0862">Zinc</keyword>
<keyword evidence="3 8" id="KW-0808">Transferase</keyword>
<name>A0A2T0VI03_9GAMM</name>
<evidence type="ECO:0000313" key="10">
    <source>
        <dbReference type="EMBL" id="PRY69858.1"/>
    </source>
</evidence>
<organism evidence="10 11">
    <name type="scientific">Halomonas ventosae</name>
    <dbReference type="NCBI Taxonomy" id="229007"/>
    <lineage>
        <taxon>Bacteria</taxon>
        <taxon>Pseudomonadati</taxon>
        <taxon>Pseudomonadota</taxon>
        <taxon>Gammaproteobacteria</taxon>
        <taxon>Oceanospirillales</taxon>
        <taxon>Halomonadaceae</taxon>
        <taxon>Halomonas</taxon>
    </lineage>
</organism>
<comment type="subunit">
    <text evidence="8">Homodimer. Within each dimer, one monomer is responsible for RNA recognition and catalysis, while the other monomer binds to the replacement base PreQ1.</text>
</comment>
<dbReference type="SUPFAM" id="SSF51713">
    <property type="entry name" value="tRNA-guanine transglycosylase"/>
    <property type="match status" value="1"/>
</dbReference>
<dbReference type="NCBIfam" id="TIGR00449">
    <property type="entry name" value="tgt_general"/>
    <property type="match status" value="1"/>
</dbReference>
<dbReference type="EC" id="2.4.2.29" evidence="8"/>
<dbReference type="GO" id="GO:0005829">
    <property type="term" value="C:cytosol"/>
    <property type="evidence" value="ECO:0007669"/>
    <property type="project" value="TreeGrafter"/>
</dbReference>
<keyword evidence="5 8" id="KW-0479">Metal-binding</keyword>
<feature type="binding site" evidence="8">
    <location>
        <position position="306"/>
    </location>
    <ligand>
        <name>Zn(2+)</name>
        <dbReference type="ChEBI" id="CHEBI:29105"/>
    </ligand>
</feature>
<evidence type="ECO:0000256" key="6">
    <source>
        <dbReference type="ARBA" id="ARBA00022785"/>
    </source>
</evidence>
<comment type="catalytic activity">
    <reaction evidence="7 8">
        <text>7-aminomethyl-7-carbaguanine + guanosine(34) in tRNA = 7-aminomethyl-7-carbaguanosine(34) in tRNA + guanine</text>
        <dbReference type="Rhea" id="RHEA:24104"/>
        <dbReference type="Rhea" id="RHEA-COMP:10341"/>
        <dbReference type="Rhea" id="RHEA-COMP:10342"/>
        <dbReference type="ChEBI" id="CHEBI:16235"/>
        <dbReference type="ChEBI" id="CHEBI:58703"/>
        <dbReference type="ChEBI" id="CHEBI:74269"/>
        <dbReference type="ChEBI" id="CHEBI:82833"/>
        <dbReference type="EC" id="2.4.2.29"/>
    </reaction>
</comment>
<feature type="region of interest" description="RNA binding; important for wobble base 34 recognition" evidence="8">
    <location>
        <begin position="273"/>
        <end position="277"/>
    </location>
</feature>
<dbReference type="Gene3D" id="3.20.20.105">
    <property type="entry name" value="Queuine tRNA-ribosyltransferase-like"/>
    <property type="match status" value="1"/>
</dbReference>
<proteinExistence type="inferred from homology"/>
<dbReference type="PANTHER" id="PTHR46499">
    <property type="entry name" value="QUEUINE TRNA-RIBOSYLTRANSFERASE"/>
    <property type="match status" value="1"/>
</dbReference>
<gene>
    <name evidence="8" type="primary">tgt</name>
    <name evidence="10" type="ORF">BCL64_11396</name>
</gene>
<comment type="pathway">
    <text evidence="1 8">tRNA modification; tRNA-queuosine biosynthesis.</text>
</comment>
<sequence length="378" mass="41987">MRKDSFMTFERLASDGRARRGRLTFPRGTVETPAFMPVGTYGTVKGMTPQSVAEIGAEIILGNTFHLWLRPGTEVIEAHGDLHDFAQWERPILTDSGGFQVFSLGAMRKITEQGVHFRSPVDGAKVFMGPEESMAVQRSLGSDVVMIFDECTPYPATEAEAAFSMERSLRWAQRSREAHGDSPSALFGIIQGGMYPGLRERSLEGLLEIGFDGLAIGGLSVGEPKEEMIRVLDYLPTWMPDDTPRYLMGVGKPEDLVEGVRRGVDMFDCVMPTRNARNGHLFTAEGTVKIRNAKHRFDTRPLEAGCDCYTCRHFSRAYLHHLDRCGEMLGSMLNTIHNLRHYQRLMAGLRGAIEAGTLANFVEGFYAQRGLPVPPAPN</sequence>
<keyword evidence="2 8" id="KW-0328">Glycosyltransferase</keyword>
<accession>A0A2T0VI03</accession>
<evidence type="ECO:0000259" key="9">
    <source>
        <dbReference type="Pfam" id="PF01702"/>
    </source>
</evidence>
<dbReference type="Pfam" id="PF01702">
    <property type="entry name" value="TGT"/>
    <property type="match status" value="1"/>
</dbReference>
<feature type="binding site" evidence="8">
    <location>
        <position position="308"/>
    </location>
    <ligand>
        <name>Zn(2+)</name>
        <dbReference type="ChEBI" id="CHEBI:29105"/>
    </ligand>
</feature>
<dbReference type="GO" id="GO:0046872">
    <property type="term" value="F:metal ion binding"/>
    <property type="evidence" value="ECO:0007669"/>
    <property type="project" value="UniProtKB-KW"/>
</dbReference>
<evidence type="ECO:0000256" key="1">
    <source>
        <dbReference type="ARBA" id="ARBA00004691"/>
    </source>
</evidence>
<feature type="domain" description="tRNA-guanine(15) transglycosylase-like" evidence="9">
    <location>
        <begin position="17"/>
        <end position="369"/>
    </location>
</feature>
<evidence type="ECO:0000256" key="7">
    <source>
        <dbReference type="ARBA" id="ARBA00050112"/>
    </source>
</evidence>
<dbReference type="AlphaFoldDB" id="A0A2T0VI03"/>
<evidence type="ECO:0000256" key="2">
    <source>
        <dbReference type="ARBA" id="ARBA00022676"/>
    </source>
</evidence>
<dbReference type="HAMAP" id="MF_00168">
    <property type="entry name" value="Q_tRNA_Tgt"/>
    <property type="match status" value="1"/>
</dbReference>
<evidence type="ECO:0000256" key="5">
    <source>
        <dbReference type="ARBA" id="ARBA00022723"/>
    </source>
</evidence>
<evidence type="ECO:0000256" key="4">
    <source>
        <dbReference type="ARBA" id="ARBA00022694"/>
    </source>
</evidence>
<comment type="similarity">
    <text evidence="8">Belongs to the queuine tRNA-ribosyltransferase family.</text>
</comment>
<feature type="binding site" evidence="8">
    <location>
        <position position="149"/>
    </location>
    <ligand>
        <name>substrate</name>
    </ligand>
</feature>
<protein>
    <recommendedName>
        <fullName evidence="8">Queuine tRNA-ribosyltransferase</fullName>
        <ecNumber evidence="8">2.4.2.29</ecNumber>
    </recommendedName>
    <alternativeName>
        <fullName evidence="8">Guanine insertion enzyme</fullName>
    </alternativeName>
    <alternativeName>
        <fullName evidence="8">tRNA-guanine transglycosylase</fullName>
    </alternativeName>
</protein>
<dbReference type="InterPro" id="IPR004803">
    <property type="entry name" value="TGT"/>
</dbReference>
<dbReference type="InterPro" id="IPR050076">
    <property type="entry name" value="ArchSynthase1/Queuine_TRR"/>
</dbReference>
<dbReference type="InterPro" id="IPR036511">
    <property type="entry name" value="TGT-like_sf"/>
</dbReference>
<evidence type="ECO:0000256" key="3">
    <source>
        <dbReference type="ARBA" id="ARBA00022679"/>
    </source>
</evidence>